<reference evidence="3" key="2">
    <citation type="journal article" date="2022" name="Hortic Res">
        <title>The genome of Dioscorea zingiberensis sheds light on the biosynthesis, origin and evolution of the medicinally important diosgenin saponins.</title>
        <authorList>
            <person name="Li Y."/>
            <person name="Tan C."/>
            <person name="Li Z."/>
            <person name="Guo J."/>
            <person name="Li S."/>
            <person name="Chen X."/>
            <person name="Wang C."/>
            <person name="Dai X."/>
            <person name="Yang H."/>
            <person name="Song W."/>
            <person name="Hou L."/>
            <person name="Xu J."/>
            <person name="Tong Z."/>
            <person name="Xu A."/>
            <person name="Yuan X."/>
            <person name="Wang W."/>
            <person name="Yang Q."/>
            <person name="Chen L."/>
            <person name="Sun Z."/>
            <person name="Wang K."/>
            <person name="Pan B."/>
            <person name="Chen J."/>
            <person name="Bao Y."/>
            <person name="Liu F."/>
            <person name="Qi X."/>
            <person name="Gang D.R."/>
            <person name="Wen J."/>
            <person name="Li J."/>
        </authorList>
    </citation>
    <scope>NUCLEOTIDE SEQUENCE</scope>
    <source>
        <strain evidence="3">Dzin_1.0</strain>
    </source>
</reference>
<feature type="compositionally biased region" description="Polar residues" evidence="1">
    <location>
        <begin position="27"/>
        <end position="38"/>
    </location>
</feature>
<name>A0A9D5CMQ9_9LILI</name>
<gene>
    <name evidence="3" type="ORF">J5N97_018176</name>
</gene>
<dbReference type="PANTHER" id="PTHR10593:SF234">
    <property type="entry name" value="C2H2-TYPE DOMAIN-CONTAINING PROTEIN"/>
    <property type="match status" value="1"/>
</dbReference>
<reference evidence="3" key="1">
    <citation type="submission" date="2021-03" db="EMBL/GenBank/DDBJ databases">
        <authorList>
            <person name="Li Z."/>
            <person name="Yang C."/>
        </authorList>
    </citation>
    <scope>NUCLEOTIDE SEQUENCE</scope>
    <source>
        <strain evidence="3">Dzin_1.0</strain>
        <tissue evidence="3">Leaf</tissue>
    </source>
</reference>
<evidence type="ECO:0000256" key="1">
    <source>
        <dbReference type="SAM" id="MobiDB-lite"/>
    </source>
</evidence>
<organism evidence="3 4">
    <name type="scientific">Dioscorea zingiberensis</name>
    <dbReference type="NCBI Taxonomy" id="325984"/>
    <lineage>
        <taxon>Eukaryota</taxon>
        <taxon>Viridiplantae</taxon>
        <taxon>Streptophyta</taxon>
        <taxon>Embryophyta</taxon>
        <taxon>Tracheophyta</taxon>
        <taxon>Spermatophyta</taxon>
        <taxon>Magnoliopsida</taxon>
        <taxon>Liliopsida</taxon>
        <taxon>Dioscoreales</taxon>
        <taxon>Dioscoreaceae</taxon>
        <taxon>Dioscorea</taxon>
    </lineage>
</organism>
<dbReference type="PANTHER" id="PTHR10593">
    <property type="entry name" value="SERINE/THREONINE-PROTEIN KINASE RIO"/>
    <property type="match status" value="1"/>
</dbReference>
<evidence type="ECO:0000259" key="2">
    <source>
        <dbReference type="Pfam" id="PF22992"/>
    </source>
</evidence>
<dbReference type="AlphaFoldDB" id="A0A9D5CMQ9"/>
<keyword evidence="4" id="KW-1185">Reference proteome</keyword>
<accession>A0A9D5CMQ9</accession>
<dbReference type="Proteomes" id="UP001085076">
    <property type="component" value="Miscellaneous, Linkage group lg04"/>
</dbReference>
<dbReference type="InterPro" id="IPR055185">
    <property type="entry name" value="C2CH-4th_BIRD-IDD"/>
</dbReference>
<dbReference type="OrthoDB" id="6354171at2759"/>
<evidence type="ECO:0000313" key="4">
    <source>
        <dbReference type="Proteomes" id="UP001085076"/>
    </source>
</evidence>
<evidence type="ECO:0000313" key="3">
    <source>
        <dbReference type="EMBL" id="KAJ0976211.1"/>
    </source>
</evidence>
<feature type="domain" description="BIRD-IDD transcription factor fourth C2HC zinc finger" evidence="2">
    <location>
        <begin position="81"/>
        <end position="112"/>
    </location>
</feature>
<sequence>MIQVEPLEISQASRSTSSGNMVKRSGSVRSAQKSMQCNQTGRLTPRLVALESTNVTVAPSSPGFPHSFRILLIPYPINEVECDMLLIIHRRDSFITHRAFCDALAEENRASQCLRASITAGFKGQSPQLMMPISGNTANNRSSMGMADFGHDMKNHLKALCQEFIPMPIKAMRMTDGGMFSSNSGPVFGACSVSSASAFLQLGGNNATVFDGPGGSSAHTSATVLLQKAAQMGATSSGSLHSPMMQQGFVTNMGSFGSMQAPGPYEQIQQSQMVSIDRQGTVLDTAPTGVFISSGNEGHAMLKNVEHESSGGMTKFMQRNGSAGLMAMAGRFGGGDTTEQQ</sequence>
<dbReference type="Pfam" id="PF22992">
    <property type="entry name" value="C2CH-4th_BIRD-IDD"/>
    <property type="match status" value="1"/>
</dbReference>
<comment type="caution">
    <text evidence="3">The sequence shown here is derived from an EMBL/GenBank/DDBJ whole genome shotgun (WGS) entry which is preliminary data.</text>
</comment>
<proteinExistence type="predicted"/>
<feature type="region of interest" description="Disordered" evidence="1">
    <location>
        <begin position="1"/>
        <end position="38"/>
    </location>
</feature>
<dbReference type="EMBL" id="JAGGNH010000004">
    <property type="protein sequence ID" value="KAJ0976211.1"/>
    <property type="molecule type" value="Genomic_DNA"/>
</dbReference>
<protein>
    <recommendedName>
        <fullName evidence="2">BIRD-IDD transcription factor fourth C2HC zinc finger domain-containing protein</fullName>
    </recommendedName>
</protein>
<dbReference type="GO" id="GO:0005634">
    <property type="term" value="C:nucleus"/>
    <property type="evidence" value="ECO:0007669"/>
    <property type="project" value="TreeGrafter"/>
</dbReference>
<feature type="compositionally biased region" description="Polar residues" evidence="1">
    <location>
        <begin position="10"/>
        <end position="20"/>
    </location>
</feature>
<dbReference type="InterPro" id="IPR031140">
    <property type="entry name" value="IDD1-16"/>
</dbReference>
<dbReference type="GO" id="GO:0003700">
    <property type="term" value="F:DNA-binding transcription factor activity"/>
    <property type="evidence" value="ECO:0007669"/>
    <property type="project" value="TreeGrafter"/>
</dbReference>